<dbReference type="STRING" id="47917.AV650_15080"/>
<dbReference type="Pfam" id="PF05229">
    <property type="entry name" value="SCPU"/>
    <property type="match status" value="1"/>
</dbReference>
<sequence length="172" mass="17729">MGIKVLLLLPAILSQSFLLHIPLGQAATIGIAATLQPACEAGTTTSGNTSFGTMNFGSFAALSNVINATSAQLAGSIRVKCVSGLSYKILLDGGSSGVVTNRKMVNTTNSSASVLYNLYTNQPGGTIWDNTTGLSDTGNGADQWHTVYGRVPAQTTPAAGVYLDTVNVTVSW</sequence>
<reference evidence="4" key="1">
    <citation type="submission" date="2019-05" db="EMBL/GenBank/DDBJ databases">
        <authorList>
            <consortium name="Pathogen Informatics"/>
        </authorList>
    </citation>
    <scope>NUCLEOTIDE SEQUENCE [LARGE SCALE GENOMIC DNA]</scope>
    <source>
        <strain evidence="4">NCTC12965</strain>
        <strain evidence="3 5">NCTC13193</strain>
    </source>
</reference>
<evidence type="ECO:0000313" key="4">
    <source>
        <dbReference type="EMBL" id="VTR58841.1"/>
    </source>
</evidence>
<feature type="domain" description="Spore coat protein U/FanG" evidence="2">
    <location>
        <begin position="27"/>
        <end position="169"/>
    </location>
</feature>
<keyword evidence="1" id="KW-0732">Signal</keyword>
<accession>A0A0F7D2R0</accession>
<dbReference type="SMART" id="SM00972">
    <property type="entry name" value="SCPU"/>
    <property type="match status" value="1"/>
</dbReference>
<dbReference type="EMBL" id="CABEEZ010000154">
    <property type="protein sequence ID" value="VTR58841.1"/>
    <property type="molecule type" value="Genomic_DNA"/>
</dbReference>
<evidence type="ECO:0000259" key="2">
    <source>
        <dbReference type="Pfam" id="PF05229"/>
    </source>
</evidence>
<dbReference type="GeneID" id="30322404"/>
<feature type="chain" id="PRO_5044542274" evidence="1">
    <location>
        <begin position="27"/>
        <end position="172"/>
    </location>
</feature>
<evidence type="ECO:0000313" key="3">
    <source>
        <dbReference type="EMBL" id="VEI69091.1"/>
    </source>
</evidence>
<dbReference type="PANTHER" id="PTHR37089">
    <property type="entry name" value="PROTEIN U-RELATED"/>
    <property type="match status" value="1"/>
</dbReference>
<gene>
    <name evidence="4" type="ORF">NCTC12965_07829</name>
    <name evidence="3" type="ORF">NCTC13193_02544</name>
</gene>
<feature type="signal peptide" evidence="1">
    <location>
        <begin position="1"/>
        <end position="26"/>
    </location>
</feature>
<dbReference type="PANTHER" id="PTHR37089:SF4">
    <property type="entry name" value="EXPORTED PROTEIN"/>
    <property type="match status" value="1"/>
</dbReference>
<dbReference type="EMBL" id="LR134492">
    <property type="protein sequence ID" value="VEI69091.1"/>
    <property type="molecule type" value="Genomic_DNA"/>
</dbReference>
<dbReference type="KEGG" id="sfw:WN53_19710"/>
<name>A0A0F7D2R0_SERFO</name>
<organism evidence="4">
    <name type="scientific">Serratia fonticola</name>
    <dbReference type="NCBI Taxonomy" id="47917"/>
    <lineage>
        <taxon>Bacteria</taxon>
        <taxon>Pseudomonadati</taxon>
        <taxon>Pseudomonadota</taxon>
        <taxon>Gammaproteobacteria</taxon>
        <taxon>Enterobacterales</taxon>
        <taxon>Yersiniaceae</taxon>
        <taxon>Serratia</taxon>
    </lineage>
</organism>
<dbReference type="RefSeq" id="WP_037413046.1">
    <property type="nucleotide sequence ID" value="NZ_CAMISF010000010.1"/>
</dbReference>
<proteinExistence type="predicted"/>
<protein>
    <submittedName>
        <fullName evidence="4">Uncharacterized secreted protein</fullName>
    </submittedName>
</protein>
<evidence type="ECO:0000313" key="5">
    <source>
        <dbReference type="Proteomes" id="UP000270487"/>
    </source>
</evidence>
<dbReference type="Proteomes" id="UP000270487">
    <property type="component" value="Chromosome"/>
</dbReference>
<dbReference type="InterPro" id="IPR007893">
    <property type="entry name" value="Spore_coat_U/FanG"/>
</dbReference>
<dbReference type="InterPro" id="IPR053167">
    <property type="entry name" value="Spore_coat_component"/>
</dbReference>
<dbReference type="AlphaFoldDB" id="A0A0F7D2R0"/>
<evidence type="ECO:0000256" key="1">
    <source>
        <dbReference type="SAM" id="SignalP"/>
    </source>
</evidence>